<evidence type="ECO:0000313" key="1">
    <source>
        <dbReference type="EMBL" id="USH05323.1"/>
    </source>
</evidence>
<dbReference type="RefSeq" id="WP_251881963.1">
    <property type="nucleotide sequence ID" value="NZ_CP082276.1"/>
</dbReference>
<reference evidence="1" key="1">
    <citation type="submission" date="2021-08" db="EMBL/GenBank/DDBJ databases">
        <authorList>
            <person name="Sakaguchi M."/>
            <person name="Kikuchi T."/>
            <person name="Urbanczyk H."/>
        </authorList>
    </citation>
    <scope>NUCLEOTIDE SEQUENCE</scope>
    <source>
        <strain evidence="1">020920N</strain>
    </source>
</reference>
<sequence>MIEHLKEVQEILKENDGSLPDIEINEIKGEEVVRAYEIVRDASENLTSEECYYWSLRHNKDINIKYGDNPASLVISEEAEPFHVCFDGTVSPTGKKIPVLGVFVFHESFNIDIRMGPEWTLEAIEGLFELIKKITKNCSNYELKHSGNIFDEDGIFERVWEIYKDA</sequence>
<dbReference type="EMBL" id="CP082276">
    <property type="protein sequence ID" value="USH05323.1"/>
    <property type="molecule type" value="Genomic_DNA"/>
</dbReference>
<proteinExistence type="predicted"/>
<accession>A0ABY4X288</accession>
<name>A0ABY4X288_9GAMM</name>
<evidence type="ECO:0000313" key="2">
    <source>
        <dbReference type="Proteomes" id="UP001056255"/>
    </source>
</evidence>
<keyword evidence="2" id="KW-1185">Reference proteome</keyword>
<protein>
    <submittedName>
        <fullName evidence="1">Uncharacterized protein</fullName>
    </submittedName>
</protein>
<gene>
    <name evidence="1" type="ORF">K6Q96_19125</name>
</gene>
<dbReference type="Proteomes" id="UP001056255">
    <property type="component" value="Chromosome II"/>
</dbReference>
<organism evidence="1 2">
    <name type="scientific">Grimontia kaedaensis</name>
    <dbReference type="NCBI Taxonomy" id="2872157"/>
    <lineage>
        <taxon>Bacteria</taxon>
        <taxon>Pseudomonadati</taxon>
        <taxon>Pseudomonadota</taxon>
        <taxon>Gammaproteobacteria</taxon>
        <taxon>Vibrionales</taxon>
        <taxon>Vibrionaceae</taxon>
        <taxon>Grimontia</taxon>
    </lineage>
</organism>